<proteinExistence type="predicted"/>
<comment type="caution">
    <text evidence="1">The sequence shown here is derived from an EMBL/GenBank/DDBJ whole genome shotgun (WGS) entry which is preliminary data.</text>
</comment>
<dbReference type="EMBL" id="JAJAXM010000019">
    <property type="protein sequence ID" value="MCG9026394.1"/>
    <property type="molecule type" value="Genomic_DNA"/>
</dbReference>
<evidence type="ECO:0000313" key="2">
    <source>
        <dbReference type="Proteomes" id="UP001200247"/>
    </source>
</evidence>
<sequence length="186" mass="20655">MPMIKKCVTGQKFGRLTVTADYRDMERRKNVVDVVCDCGTRKTLEKSSVTAGRSQSCGCLRSELAKAQAAAIALDHAGKRFGRLVGIEKTGRKGRTNCWTWLYQCDCGAVVEKPAPFVQAGSVTSCGCRLTEARRLNVQHTRTAESIARRKLSRQHNKQRKEVARLARQTGLRSVMLCGMKNPLEP</sequence>
<organism evidence="1 2">
    <name type="scientific">Laribacter hongkongensis</name>
    <dbReference type="NCBI Taxonomy" id="168471"/>
    <lineage>
        <taxon>Bacteria</taxon>
        <taxon>Pseudomonadati</taxon>
        <taxon>Pseudomonadota</taxon>
        <taxon>Betaproteobacteria</taxon>
        <taxon>Neisseriales</taxon>
        <taxon>Aquaspirillaceae</taxon>
        <taxon>Laribacter</taxon>
    </lineage>
</organism>
<dbReference type="RefSeq" id="WP_239894154.1">
    <property type="nucleotide sequence ID" value="NZ_JAJAXM010000019.1"/>
</dbReference>
<accession>A0ABD4SSD1</accession>
<reference evidence="1 2" key="1">
    <citation type="submission" date="2021-10" db="EMBL/GenBank/DDBJ databases">
        <title>Whole-genome sequencing analysis of Laribacter hongkongensis: virulence gene profiles, carbohydrate-active enzyme prediction, and antimicrobial resistance characterization.</title>
        <authorList>
            <person name="Yuan P."/>
            <person name="Zhan Y."/>
            <person name="Chen D."/>
        </authorList>
    </citation>
    <scope>NUCLEOTIDE SEQUENCE [LARGE SCALE GENOMIC DNA]</scope>
    <source>
        <strain evidence="1 2">W67</strain>
    </source>
</reference>
<gene>
    <name evidence="1" type="ORF">LH440_10890</name>
</gene>
<name>A0ABD4SSD1_9NEIS</name>
<protein>
    <submittedName>
        <fullName evidence="1">Uncharacterized protein</fullName>
    </submittedName>
</protein>
<dbReference type="Proteomes" id="UP001200247">
    <property type="component" value="Unassembled WGS sequence"/>
</dbReference>
<dbReference type="AlphaFoldDB" id="A0ABD4SSD1"/>
<evidence type="ECO:0000313" key="1">
    <source>
        <dbReference type="EMBL" id="MCG9026394.1"/>
    </source>
</evidence>